<dbReference type="InterPro" id="IPR027417">
    <property type="entry name" value="P-loop_NTPase"/>
</dbReference>
<dbReference type="AlphaFoldDB" id="A0AA42HUD6"/>
<evidence type="ECO:0000313" key="2">
    <source>
        <dbReference type="EMBL" id="MDH0364734.1"/>
    </source>
</evidence>
<dbReference type="EMBL" id="JAODZU010000025">
    <property type="protein sequence ID" value="MDH0364734.1"/>
    <property type="molecule type" value="Genomic_DNA"/>
</dbReference>
<dbReference type="GO" id="GO:0016887">
    <property type="term" value="F:ATP hydrolysis activity"/>
    <property type="evidence" value="ECO:0007669"/>
    <property type="project" value="InterPro"/>
</dbReference>
<evidence type="ECO:0000259" key="1">
    <source>
        <dbReference type="Pfam" id="PF13401"/>
    </source>
</evidence>
<organism evidence="2 3">
    <name type="scientific">Comamonas aquatica</name>
    <dbReference type="NCBI Taxonomy" id="225991"/>
    <lineage>
        <taxon>Bacteria</taxon>
        <taxon>Pseudomonadati</taxon>
        <taxon>Pseudomonadota</taxon>
        <taxon>Betaproteobacteria</taxon>
        <taxon>Burkholderiales</taxon>
        <taxon>Comamonadaceae</taxon>
        <taxon>Comamonas</taxon>
    </lineage>
</organism>
<dbReference type="Gene3D" id="3.40.50.300">
    <property type="entry name" value="P-loop containing nucleotide triphosphate hydrolases"/>
    <property type="match status" value="1"/>
</dbReference>
<dbReference type="SUPFAM" id="SSF52540">
    <property type="entry name" value="P-loop containing nucleoside triphosphate hydrolases"/>
    <property type="match status" value="1"/>
</dbReference>
<keyword evidence="2" id="KW-0547">Nucleotide-binding</keyword>
<dbReference type="InterPro" id="IPR052026">
    <property type="entry name" value="ExeA_AAA_ATPase_DNA-bind"/>
</dbReference>
<feature type="domain" description="ORC1/DEAH AAA+ ATPase" evidence="1">
    <location>
        <begin position="12"/>
        <end position="167"/>
    </location>
</feature>
<dbReference type="PANTHER" id="PTHR35894:SF7">
    <property type="entry name" value="GENERAL SECRETION PATHWAY PROTEIN A-RELATED"/>
    <property type="match status" value="1"/>
</dbReference>
<protein>
    <submittedName>
        <fullName evidence="2">ATP-binding protein</fullName>
    </submittedName>
</protein>
<dbReference type="GO" id="GO:0005524">
    <property type="term" value="F:ATP binding"/>
    <property type="evidence" value="ECO:0007669"/>
    <property type="project" value="UniProtKB-KW"/>
</dbReference>
<reference evidence="2" key="1">
    <citation type="submission" date="2022-09" db="EMBL/GenBank/DDBJ databases">
        <title>Intensive care unit water sources are persistently colonized with multi-drug resistant bacteria and are the site of extensive horizontal gene transfer of antibiotic resistance genes.</title>
        <authorList>
            <person name="Diorio-Toth L."/>
        </authorList>
    </citation>
    <scope>NUCLEOTIDE SEQUENCE</scope>
    <source>
        <strain evidence="2">GD04130</strain>
    </source>
</reference>
<dbReference type="Proteomes" id="UP001158297">
    <property type="component" value="Unassembled WGS sequence"/>
</dbReference>
<accession>A0AA42HUD6</accession>
<keyword evidence="2" id="KW-0067">ATP-binding</keyword>
<dbReference type="PANTHER" id="PTHR35894">
    <property type="entry name" value="GENERAL SECRETION PATHWAY PROTEIN A-RELATED"/>
    <property type="match status" value="1"/>
</dbReference>
<name>A0AA42HUD6_9BURK</name>
<dbReference type="RefSeq" id="WP_279860584.1">
    <property type="nucleotide sequence ID" value="NZ_JAODZU010000025.1"/>
</dbReference>
<sequence>MEEDFKEKLRRKVHIVIYGESGCGKTWLYKNFFSENAVKFKVVNLADASRNGKISTELLRVVRGEAKPELTGYDEKLTAEVSAVVAKGALDHTKKYEIAPPDPLRSAVQEFRRQSGSGHAFIVLDNLERIFEKPALMDELADLITLADDGEFLQEKVRFLLVGVPSGVKEYFANTPSHRTVANRLIEVKEVSRLSLEEAEHLVTHGFEIELNYKVDKQFKPSLLKHALWISDRIPQALQEYCLELAFIAESSRQITAEMLDEADKKWLQSSLTAAYTAVEGHLNERETKVQRRNQVLYVLGQLDVGEFKAQHVEEAVKKSFYVNSPDAAVGGVPNALTEISDSKSQKQILKRTPKGDAYMFVDPQYRMAIRAMLRLDANGMVEKVPMENL</sequence>
<dbReference type="InterPro" id="IPR049945">
    <property type="entry name" value="AAA_22"/>
</dbReference>
<proteinExistence type="predicted"/>
<gene>
    <name evidence="2" type="ORF">N7330_16985</name>
</gene>
<dbReference type="Pfam" id="PF13401">
    <property type="entry name" value="AAA_22"/>
    <property type="match status" value="1"/>
</dbReference>
<evidence type="ECO:0000313" key="3">
    <source>
        <dbReference type="Proteomes" id="UP001158297"/>
    </source>
</evidence>
<comment type="caution">
    <text evidence="2">The sequence shown here is derived from an EMBL/GenBank/DDBJ whole genome shotgun (WGS) entry which is preliminary data.</text>
</comment>